<evidence type="ECO:0000313" key="5">
    <source>
        <dbReference type="EMBL" id="ADH91793.1"/>
    </source>
</evidence>
<feature type="signal peptide" evidence="1">
    <location>
        <begin position="1"/>
        <end position="25"/>
    </location>
</feature>
<feature type="chain" id="PRO_5003093575" evidence="1">
    <location>
        <begin position="26"/>
        <end position="571"/>
    </location>
</feature>
<evidence type="ECO:0000256" key="2">
    <source>
        <dbReference type="SAM" id="MobiDB-lite"/>
    </source>
</evidence>
<keyword evidence="3" id="KW-0472">Membrane</keyword>
<dbReference type="STRING" id="644284.Arch_0025"/>
<evidence type="ECO:0000313" key="6">
    <source>
        <dbReference type="Proteomes" id="UP000000376"/>
    </source>
</evidence>
<gene>
    <name evidence="5" type="ordered locus">Arch_0025</name>
</gene>
<reference evidence="5 6" key="1">
    <citation type="journal article" date="2010" name="Stand. Genomic Sci.">
        <title>Complete genome sequence of Arcanobacterium haemolyticum type strain (11018).</title>
        <authorList>
            <person name="Yasawong M."/>
            <person name="Teshima H."/>
            <person name="Lapidus A."/>
            <person name="Nolan M."/>
            <person name="Lucas S."/>
            <person name="Glavina Del Rio T."/>
            <person name="Tice H."/>
            <person name="Cheng J."/>
            <person name="Bruce D."/>
            <person name="Detter C."/>
            <person name="Tapia R."/>
            <person name="Han C."/>
            <person name="Goodwin L."/>
            <person name="Pitluck S."/>
            <person name="Liolios K."/>
            <person name="Ivanova N."/>
            <person name="Mavromatis K."/>
            <person name="Mikhailova N."/>
            <person name="Pati A."/>
            <person name="Chen A."/>
            <person name="Palaniappan K."/>
            <person name="Land M."/>
            <person name="Hauser L."/>
            <person name="Chang Y."/>
            <person name="Jeffries C."/>
            <person name="Rohde M."/>
            <person name="Sikorski J."/>
            <person name="Pukall R."/>
            <person name="Goker M."/>
            <person name="Woyke T."/>
            <person name="Bristow J."/>
            <person name="Eisen J."/>
            <person name="Markowitz V."/>
            <person name="Hugenholtz P."/>
            <person name="Kyrpides N."/>
            <person name="Klenk H."/>
        </authorList>
    </citation>
    <scope>NUCLEOTIDE SEQUENCE [LARGE SCALE GENOMIC DNA]</scope>
    <source>
        <strain evidence="6">ATCC 9345 / DSM 20595 / CCUG 17215 / LMG 16163 / NBRC 15585 / NCTC 8452 / 11018</strain>
    </source>
</reference>
<dbReference type="SUPFAM" id="SSF56300">
    <property type="entry name" value="Metallo-dependent phosphatases"/>
    <property type="match status" value="1"/>
</dbReference>
<keyword evidence="6" id="KW-1185">Reference proteome</keyword>
<keyword evidence="1" id="KW-0732">Signal</keyword>
<sequence length="571" mass="58824">MKGVRVTAACGAAVLASLGVLPVAAAEGSEAPAPVSAPNPASTPEASILFFQDGHDAMPVNQGKKDAPNFHGGAARLATVVKDQRADGVPSDLVFGGDLGGGTLFGAVFHGEAMVDLFNKIGVDLAGFGQHDFDYGVEQTRKNVADSRFPWVSSNLTVAGHPFNGAENITAVRTVGGLKIGYIGLTAGMDTTSVSGQVMEEDYVSAAKSAVVRLGEVDIVVALAQFPKAADATKLLQEVPQISVVLREENEAKQEGNDVTMLPDGRFAVAPEGNYGSVARIDFVRGADGHVVAKHREVQVDGTVAEDPAIAQVAGEYQDKLDARLAQQVGCSERALAKPTELGHVAAEAFRRVADADFGWVNAGGVRADLPAGPVTMKDVWAVFPYGNKVMKIEATGAQLRAALEQGADSVPEGNSAGYPLVAGFDFVYDAGAPAGAKISGLVRADGSEIKDADRVVLAVTNYVVNGGNKVEAFKGARVLAGEGTLDTDFEALEKFLTTTQCGNPAPSPSPETSLSPAPVLSPAPGATGSDSRKVAPGALANTGSSVLWVCGVAGVALMIGVVLRRKVKVN</sequence>
<comment type="similarity">
    <text evidence="1">Belongs to the 5'-nucleotidase family.</text>
</comment>
<protein>
    <submittedName>
        <fullName evidence="5">5'-Nucleotidase domain protein</fullName>
    </submittedName>
</protein>
<keyword evidence="3" id="KW-0812">Transmembrane</keyword>
<feature type="compositionally biased region" description="Low complexity" evidence="2">
    <location>
        <begin position="514"/>
        <end position="525"/>
    </location>
</feature>
<dbReference type="PANTHER" id="PTHR11575:SF24">
    <property type="entry name" value="5'-NUCLEOTIDASE"/>
    <property type="match status" value="1"/>
</dbReference>
<evidence type="ECO:0000259" key="4">
    <source>
        <dbReference type="Pfam" id="PF02872"/>
    </source>
</evidence>
<evidence type="ECO:0000256" key="3">
    <source>
        <dbReference type="SAM" id="Phobius"/>
    </source>
</evidence>
<feature type="region of interest" description="Disordered" evidence="2">
    <location>
        <begin position="500"/>
        <end position="532"/>
    </location>
</feature>
<organism evidence="5 6">
    <name type="scientific">Arcanobacterium haemolyticum (strain ATCC 9345 / DSM 20595 / CCM 5947 / CCUG 17215 / LMG 16163 / NBRC 15585 / NCTC 8452 / 11018)</name>
    <dbReference type="NCBI Taxonomy" id="644284"/>
    <lineage>
        <taxon>Bacteria</taxon>
        <taxon>Bacillati</taxon>
        <taxon>Actinomycetota</taxon>
        <taxon>Actinomycetes</taxon>
        <taxon>Actinomycetales</taxon>
        <taxon>Actinomycetaceae</taxon>
        <taxon>Arcanobacterium</taxon>
    </lineage>
</organism>
<dbReference type="GO" id="GO:0009166">
    <property type="term" value="P:nucleotide catabolic process"/>
    <property type="evidence" value="ECO:0007669"/>
    <property type="project" value="InterPro"/>
</dbReference>
<dbReference type="PANTHER" id="PTHR11575">
    <property type="entry name" value="5'-NUCLEOTIDASE-RELATED"/>
    <property type="match status" value="1"/>
</dbReference>
<feature type="domain" description="5'-Nucleotidase C-terminal" evidence="4">
    <location>
        <begin position="336"/>
        <end position="475"/>
    </location>
</feature>
<dbReference type="OrthoDB" id="1016457at2"/>
<dbReference type="EMBL" id="CP002045">
    <property type="protein sequence ID" value="ADH91793.1"/>
    <property type="molecule type" value="Genomic_DNA"/>
</dbReference>
<dbReference type="InterPro" id="IPR008334">
    <property type="entry name" value="5'-Nucleotdase_C"/>
</dbReference>
<dbReference type="RefSeq" id="WP_013169291.1">
    <property type="nucleotide sequence ID" value="NC_014218.1"/>
</dbReference>
<dbReference type="PRINTS" id="PR01607">
    <property type="entry name" value="APYRASEFAMLY"/>
</dbReference>
<dbReference type="AlphaFoldDB" id="D7BLJ4"/>
<evidence type="ECO:0000256" key="1">
    <source>
        <dbReference type="RuleBase" id="RU362119"/>
    </source>
</evidence>
<feature type="transmembrane region" description="Helical" evidence="3">
    <location>
        <begin position="546"/>
        <end position="564"/>
    </location>
</feature>
<dbReference type="Gene3D" id="3.60.21.10">
    <property type="match status" value="1"/>
</dbReference>
<dbReference type="InterPro" id="IPR029052">
    <property type="entry name" value="Metallo-depent_PP-like"/>
</dbReference>
<dbReference type="KEGG" id="ahe:Arch_0025"/>
<keyword evidence="3" id="KW-1133">Transmembrane helix</keyword>
<dbReference type="SUPFAM" id="SSF55816">
    <property type="entry name" value="5'-nucleotidase (syn. UDP-sugar hydrolase), C-terminal domain"/>
    <property type="match status" value="1"/>
</dbReference>
<dbReference type="GO" id="GO:0000166">
    <property type="term" value="F:nucleotide binding"/>
    <property type="evidence" value="ECO:0007669"/>
    <property type="project" value="UniProtKB-KW"/>
</dbReference>
<dbReference type="HOGENOM" id="CLU_477065_0_0_11"/>
<proteinExistence type="inferred from homology"/>
<dbReference type="GO" id="GO:0016787">
    <property type="term" value="F:hydrolase activity"/>
    <property type="evidence" value="ECO:0007669"/>
    <property type="project" value="UniProtKB-KW"/>
</dbReference>
<dbReference type="Pfam" id="PF02872">
    <property type="entry name" value="5_nucleotid_C"/>
    <property type="match status" value="1"/>
</dbReference>
<dbReference type="eggNOG" id="COG0737">
    <property type="taxonomic scope" value="Bacteria"/>
</dbReference>
<keyword evidence="1" id="KW-0547">Nucleotide-binding</keyword>
<dbReference type="Proteomes" id="UP000000376">
    <property type="component" value="Chromosome"/>
</dbReference>
<name>D7BLJ4_ARCHD</name>
<keyword evidence="1" id="KW-0378">Hydrolase</keyword>
<dbReference type="InterPro" id="IPR006179">
    <property type="entry name" value="5_nucleotidase/apyrase"/>
</dbReference>
<accession>D7BLJ4</accession>
<dbReference type="InterPro" id="IPR036907">
    <property type="entry name" value="5'-Nucleotdase_C_sf"/>
</dbReference>
<dbReference type="Gene3D" id="3.90.780.10">
    <property type="entry name" value="5'-Nucleotidase, C-terminal domain"/>
    <property type="match status" value="1"/>
</dbReference>